<dbReference type="GeneID" id="112688648"/>
<dbReference type="PANTHER" id="PTHR12121:SF37">
    <property type="entry name" value="2',5'-PHOSPHODIESTERASE 12"/>
    <property type="match status" value="1"/>
</dbReference>
<gene>
    <name evidence="3" type="primary">LOC112688648</name>
</gene>
<dbReference type="InterPro" id="IPR005135">
    <property type="entry name" value="Endo/exonuclease/phosphatase"/>
</dbReference>
<organism evidence="2 3">
    <name type="scientific">Sipha flava</name>
    <name type="common">yellow sugarcane aphid</name>
    <dbReference type="NCBI Taxonomy" id="143950"/>
    <lineage>
        <taxon>Eukaryota</taxon>
        <taxon>Metazoa</taxon>
        <taxon>Ecdysozoa</taxon>
        <taxon>Arthropoda</taxon>
        <taxon>Hexapoda</taxon>
        <taxon>Insecta</taxon>
        <taxon>Pterygota</taxon>
        <taxon>Neoptera</taxon>
        <taxon>Paraneoptera</taxon>
        <taxon>Hemiptera</taxon>
        <taxon>Sternorrhyncha</taxon>
        <taxon>Aphidomorpha</taxon>
        <taxon>Aphidoidea</taxon>
        <taxon>Aphididae</taxon>
        <taxon>Sipha</taxon>
    </lineage>
</organism>
<dbReference type="OrthoDB" id="412787at2759"/>
<sequence>MNHIFMKYLIKLHEYRCIKRKMSSFKIHLWENTMFVNSGPKSDGTGLQFNISLMLSIKPPSKPRKINMCRKPQDTIDMFLERIKLKLSSDYVLKTQNIGKTEIELQKDGIRVCDDATLSDIFENNNSTTCLLIRDMYINVVYNAPILNNIKLNKPSYEKLMLYPYGFDNGFNVSSTHINYLWYRITPKKQEIEVGCQMAYTPTAEDIDCCLKLVCKPYNEKGSPGPTAEILSSKVLKNTIDIYPHENRLKERDYNQSIRVISYNILAGGYTKTKEAELDMYPYCSKEVLASGYRNPLVLKELIAYKADIICLQEVESSFFNSELQPLLKLYMNMNGVFLRKNNHRREGLSCFYSIDKFTLLNQFDIKLNDLTTVESYCGSIVNDIIDDEFWKIGLKKTTVFQVLVLELKCDTKHLLLICNTHLISDPEGDSTRLMQSLIELTIINQIKKKLDIDYPERNKSIIFCGDFNSTPESGVYDLATNLLLPEKHRNDNLLNNLKNVLDFKLESAYGIDVEYSNYTQSFFGLLDYIYFTNQHLEVIQTLPMPPHDVVTKHVGLPSLLFPSDHLALIADLKLK</sequence>
<dbReference type="Gene3D" id="3.60.10.10">
    <property type="entry name" value="Endonuclease/exonuclease/phosphatase"/>
    <property type="match status" value="1"/>
</dbReference>
<keyword evidence="2" id="KW-1185">Reference proteome</keyword>
<feature type="domain" description="Endonuclease/exonuclease/phosphatase" evidence="1">
    <location>
        <begin position="298"/>
        <end position="566"/>
    </location>
</feature>
<name>A0A8B8G573_9HEMI</name>
<dbReference type="InterPro" id="IPR050410">
    <property type="entry name" value="CCR4/nocturin_mRNA_transcr"/>
</dbReference>
<proteinExistence type="predicted"/>
<dbReference type="PANTHER" id="PTHR12121">
    <property type="entry name" value="CARBON CATABOLITE REPRESSOR PROTEIN 4"/>
    <property type="match status" value="1"/>
</dbReference>
<accession>A0A8B8G573</accession>
<dbReference type="Pfam" id="PF03372">
    <property type="entry name" value="Exo_endo_phos"/>
    <property type="match status" value="1"/>
</dbReference>
<reference evidence="3" key="1">
    <citation type="submission" date="2025-08" db="UniProtKB">
        <authorList>
            <consortium name="RefSeq"/>
        </authorList>
    </citation>
    <scope>IDENTIFICATION</scope>
    <source>
        <tissue evidence="3">Whole body</tissue>
    </source>
</reference>
<protein>
    <submittedName>
        <fullName evidence="3">2',5'-phosphodiesterase 12 isoform X1</fullName>
    </submittedName>
</protein>
<dbReference type="AlphaFoldDB" id="A0A8B8G573"/>
<dbReference type="InterPro" id="IPR036691">
    <property type="entry name" value="Endo/exonu/phosph_ase_sf"/>
</dbReference>
<dbReference type="GO" id="GO:0005739">
    <property type="term" value="C:mitochondrion"/>
    <property type="evidence" value="ECO:0007669"/>
    <property type="project" value="TreeGrafter"/>
</dbReference>
<dbReference type="RefSeq" id="XP_025417731.1">
    <property type="nucleotide sequence ID" value="XM_025561946.1"/>
</dbReference>
<evidence type="ECO:0000313" key="2">
    <source>
        <dbReference type="Proteomes" id="UP000694846"/>
    </source>
</evidence>
<dbReference type="Proteomes" id="UP000694846">
    <property type="component" value="Unplaced"/>
</dbReference>
<dbReference type="GO" id="GO:0000288">
    <property type="term" value="P:nuclear-transcribed mRNA catabolic process, deadenylation-dependent decay"/>
    <property type="evidence" value="ECO:0007669"/>
    <property type="project" value="TreeGrafter"/>
</dbReference>
<dbReference type="GO" id="GO:0000175">
    <property type="term" value="F:3'-5'-RNA exonuclease activity"/>
    <property type="evidence" value="ECO:0007669"/>
    <property type="project" value="TreeGrafter"/>
</dbReference>
<evidence type="ECO:0000259" key="1">
    <source>
        <dbReference type="Pfam" id="PF03372"/>
    </source>
</evidence>
<evidence type="ECO:0000313" key="3">
    <source>
        <dbReference type="RefSeq" id="XP_025417731.1"/>
    </source>
</evidence>
<dbReference type="SUPFAM" id="SSF56219">
    <property type="entry name" value="DNase I-like"/>
    <property type="match status" value="1"/>
</dbReference>